<dbReference type="Pfam" id="PF07393">
    <property type="entry name" value="Sec10_HB"/>
    <property type="match status" value="1"/>
</dbReference>
<proteinExistence type="predicted"/>
<dbReference type="InterPro" id="IPR048627">
    <property type="entry name" value="Sec10_HB"/>
</dbReference>
<keyword evidence="4" id="KW-1185">Reference proteome</keyword>
<dbReference type="InterPro" id="IPR009976">
    <property type="entry name" value="Sec10-like"/>
</dbReference>
<gene>
    <name evidence="3" type="ORF">ACHAWO_004444</name>
</gene>
<feature type="compositionally biased region" description="Acidic residues" evidence="1">
    <location>
        <begin position="464"/>
        <end position="481"/>
    </location>
</feature>
<protein>
    <recommendedName>
        <fullName evidence="2">Exocyst complex component Sec10-like alpha-helical bundle domain-containing protein</fullName>
    </recommendedName>
</protein>
<name>A0ABD3PFZ2_9STRA</name>
<dbReference type="PANTHER" id="PTHR12100:SF0">
    <property type="entry name" value="EXOCYST COMPLEX COMPONENT 5"/>
    <property type="match status" value="1"/>
</dbReference>
<organism evidence="3 4">
    <name type="scientific">Cyclotella atomus</name>
    <dbReference type="NCBI Taxonomy" id="382360"/>
    <lineage>
        <taxon>Eukaryota</taxon>
        <taxon>Sar</taxon>
        <taxon>Stramenopiles</taxon>
        <taxon>Ochrophyta</taxon>
        <taxon>Bacillariophyta</taxon>
        <taxon>Coscinodiscophyceae</taxon>
        <taxon>Thalassiosirophycidae</taxon>
        <taxon>Stephanodiscales</taxon>
        <taxon>Stephanodiscaceae</taxon>
        <taxon>Cyclotella</taxon>
    </lineage>
</organism>
<dbReference type="PANTHER" id="PTHR12100">
    <property type="entry name" value="SEC10"/>
    <property type="match status" value="1"/>
</dbReference>
<accession>A0ABD3PFZ2</accession>
<evidence type="ECO:0000259" key="2">
    <source>
        <dbReference type="Pfam" id="PF07393"/>
    </source>
</evidence>
<dbReference type="Proteomes" id="UP001530400">
    <property type="component" value="Unassembled WGS sequence"/>
</dbReference>
<reference evidence="3 4" key="1">
    <citation type="submission" date="2024-10" db="EMBL/GenBank/DDBJ databases">
        <title>Updated reference genomes for cyclostephanoid diatoms.</title>
        <authorList>
            <person name="Roberts W.R."/>
            <person name="Alverson A.J."/>
        </authorList>
    </citation>
    <scope>NUCLEOTIDE SEQUENCE [LARGE SCALE GENOMIC DNA]</scope>
    <source>
        <strain evidence="3 4">AJA010-31</strain>
    </source>
</reference>
<dbReference type="EMBL" id="JALLPJ020000641">
    <property type="protein sequence ID" value="KAL3786626.1"/>
    <property type="molecule type" value="Genomic_DNA"/>
</dbReference>
<comment type="caution">
    <text evidence="3">The sequence shown here is derived from an EMBL/GenBank/DDBJ whole genome shotgun (WGS) entry which is preliminary data.</text>
</comment>
<feature type="domain" description="Exocyst complex component Sec10-like alpha-helical bundle" evidence="2">
    <location>
        <begin position="909"/>
        <end position="1062"/>
    </location>
</feature>
<dbReference type="AlphaFoldDB" id="A0ABD3PFZ2"/>
<sequence length="1108" mass="122356">MDNDINRWSMVASPSAGPLISKASLREIRESLPTTGGLYDLDTLDEDLVHPSGPSSSAFTAEPKLDRLRAINKNKASFKDMMRAADADAVAHAARMRQVADLGNKSSQSEYNARVERAKGWDEKAEQLKKDSGAILRAFDKPLHDKGGETAAEVAKERMARWQRALELYVYCPEESGVDLLKLLEKLIEGCSEEEELLEVLSTATQTCTALADQTTTAVRDAASSMSESEETYHIRLEAHTLLANRAADQSEKIEEQFRTNGKSALRIGQQLEAAEAKKRQCDTASLLIRQWWMMENLAEQEELSGETLRVEEEIQGVIPSSSCRMDPLFTRSENSLEAARALKALRTVVKSRGTSASGGLLDPVSRHRFDVTSRLIQRTSAALENRLIQSFSEIYVKGGTYDFSSPEAASRPGKLNWIELRNLAMASALFDGGRGLHKRYVQMVVQSRFPDFFQDKTRRGGDYADDNDRDSGNEEEEDQIDVESMRQKMILFHRVCEVCTAEFQLIANVFSSPPSSGDAMYDVSSLSDAIPFQVARALLQRVISDPRNGLQARINDLLDSIDRRGDFEAGSKKLDTFVVIHEKAAGLFTMLKEAAQSMLLTASKGGMNEERSEENARAVASLIQFLTTQEMSLSSSHRHGYLNLELRLLHHECCSCLDRAGAKLVMPKRGGKPAASRRNASVGQTPDIATYEAPLMPLDKQYLKKIGFAGVLNGPLKQSVLRQPLMHATDSLARARLMFGVGHGGVGDSDTARVITGIFSQMCTFYGQSFLFPTIEVLGDLLDTTPPSAPPNLPFDENSPAPDLGVDGSFWVSIERIHSAAKSFDRELWAEQRVGSERVWEILSATGSHTSMALAKDHRADFFQELEERGEIAILRALDTLSTHIQWVLVAGGENTSAGNRLLNKDRSQGPYSLPAGSSLDTANSPAVKSLTFCLRAQFVHIQAALTPQSLSAFWTALSMRLYDVVVARLLQHYYVSMVGAVNLSRDVEALRSVAMLAGTDHQHWDLIRELLTLYMTPPAAIKTILVGPEGDPNAGKGLFGQAGKDQSLVFMSRRVDYRVRVNQTYQKAPWAMELLEELGVPDPAEGNVNIALFSAQSLRNKRLNIN</sequence>
<feature type="region of interest" description="Disordered" evidence="1">
    <location>
        <begin position="457"/>
        <end position="481"/>
    </location>
</feature>
<evidence type="ECO:0000313" key="3">
    <source>
        <dbReference type="EMBL" id="KAL3786626.1"/>
    </source>
</evidence>
<evidence type="ECO:0000313" key="4">
    <source>
        <dbReference type="Proteomes" id="UP001530400"/>
    </source>
</evidence>
<evidence type="ECO:0000256" key="1">
    <source>
        <dbReference type="SAM" id="MobiDB-lite"/>
    </source>
</evidence>